<dbReference type="GO" id="GO:0016740">
    <property type="term" value="F:transferase activity"/>
    <property type="evidence" value="ECO:0007669"/>
    <property type="project" value="UniProtKB-KW"/>
</dbReference>
<feature type="non-terminal residue" evidence="3">
    <location>
        <position position="243"/>
    </location>
</feature>
<reference evidence="4" key="1">
    <citation type="submission" date="2017-03" db="EMBL/GenBank/DDBJ databases">
        <authorList>
            <person name="Monnet C."/>
        </authorList>
    </citation>
    <scope>NUCLEOTIDE SEQUENCE [LARGE SCALE GENOMIC DNA]</scope>
    <source>
        <strain evidence="4">SJ5-8</strain>
    </source>
</reference>
<evidence type="ECO:0000259" key="2">
    <source>
        <dbReference type="PROSITE" id="PS50980"/>
    </source>
</evidence>
<dbReference type="InterPro" id="IPR029045">
    <property type="entry name" value="ClpP/crotonase-like_dom_sf"/>
</dbReference>
<evidence type="ECO:0000313" key="3">
    <source>
        <dbReference type="EMBL" id="SMY13319.1"/>
    </source>
</evidence>
<name>A0A2H1L8X5_9MICO</name>
<organism evidence="3 4">
    <name type="scientific">Brevibacterium jeotgali</name>
    <dbReference type="NCBI Taxonomy" id="1262550"/>
    <lineage>
        <taxon>Bacteria</taxon>
        <taxon>Bacillati</taxon>
        <taxon>Actinomycetota</taxon>
        <taxon>Actinomycetes</taxon>
        <taxon>Micrococcales</taxon>
        <taxon>Brevibacteriaceae</taxon>
        <taxon>Brevibacterium</taxon>
    </lineage>
</organism>
<dbReference type="InterPro" id="IPR011762">
    <property type="entry name" value="COA_CT_N"/>
</dbReference>
<dbReference type="PANTHER" id="PTHR22855">
    <property type="entry name" value="ACETYL, PROPIONYL, PYRUVATE, AND GLUTACONYL CARBOXYLASE-RELATED"/>
    <property type="match status" value="1"/>
</dbReference>
<dbReference type="Proteomes" id="UP000234462">
    <property type="component" value="Unassembled WGS sequence"/>
</dbReference>
<dbReference type="SUPFAM" id="SSF52096">
    <property type="entry name" value="ClpP/crotonase"/>
    <property type="match status" value="1"/>
</dbReference>
<dbReference type="PANTHER" id="PTHR22855:SF13">
    <property type="entry name" value="METHYLCROTONOYL-COA CARBOXYLASE BETA CHAIN, MITOCHONDRIAL"/>
    <property type="match status" value="1"/>
</dbReference>
<feature type="domain" description="CoA carboxyltransferase N-terminal" evidence="2">
    <location>
        <begin position="23"/>
        <end position="243"/>
    </location>
</feature>
<dbReference type="GO" id="GO:1905202">
    <property type="term" value="C:methylcrotonoyl-CoA carboxylase complex"/>
    <property type="evidence" value="ECO:0007669"/>
    <property type="project" value="TreeGrafter"/>
</dbReference>
<feature type="compositionally biased region" description="Polar residues" evidence="1">
    <location>
        <begin position="10"/>
        <end position="22"/>
    </location>
</feature>
<keyword evidence="3" id="KW-0808">Transferase</keyword>
<dbReference type="InterPro" id="IPR034733">
    <property type="entry name" value="AcCoA_carboxyl_beta"/>
</dbReference>
<dbReference type="Pfam" id="PF01039">
    <property type="entry name" value="Carboxyl_trans"/>
    <property type="match status" value="1"/>
</dbReference>
<evidence type="ECO:0000313" key="4">
    <source>
        <dbReference type="Proteomes" id="UP000234462"/>
    </source>
</evidence>
<dbReference type="GO" id="GO:0004485">
    <property type="term" value="F:methylcrotonoyl-CoA carboxylase activity"/>
    <property type="evidence" value="ECO:0007669"/>
    <property type="project" value="TreeGrafter"/>
</dbReference>
<dbReference type="AlphaFoldDB" id="A0A2H1L8X5"/>
<proteinExistence type="predicted"/>
<dbReference type="Gene3D" id="3.90.226.10">
    <property type="entry name" value="2-enoyl-CoA Hydratase, Chain A, domain 1"/>
    <property type="match status" value="1"/>
</dbReference>
<evidence type="ECO:0000256" key="1">
    <source>
        <dbReference type="SAM" id="MobiDB-lite"/>
    </source>
</evidence>
<dbReference type="GO" id="GO:0006552">
    <property type="term" value="P:L-leucine catabolic process"/>
    <property type="evidence" value="ECO:0007669"/>
    <property type="project" value="TreeGrafter"/>
</dbReference>
<sequence length="243" mass="25600">MTDNGKDNKQPSTGTDASSSNGPLWWEGELKLRSRIAMGLGGSENIQRQHARGQLTARERLDCLVDEGSWREVGLFTGKMKYDDQHGLIDGSPANAIAGTGTIEQRDVAVSAEDFTVRGGSSESTSPEKWQYIERYALEYRIPIIRLVETAGGSINLLKQSSGTKIPGYTGWPLGGLLGTVPVIGIAMGAAAGLGAVRVVASHFSVMVAGSSYVFAGGPAVVKPGVGQEIDKEELGGASVHAR</sequence>
<dbReference type="EMBL" id="FXZM01000039">
    <property type="protein sequence ID" value="SMY13319.1"/>
    <property type="molecule type" value="Genomic_DNA"/>
</dbReference>
<feature type="region of interest" description="Disordered" evidence="1">
    <location>
        <begin position="1"/>
        <end position="24"/>
    </location>
</feature>
<accession>A0A2H1L8X5</accession>
<protein>
    <submittedName>
        <fullName evidence="3">Carboxyl transferase domain-containing protein</fullName>
    </submittedName>
</protein>
<dbReference type="PROSITE" id="PS50980">
    <property type="entry name" value="COA_CT_NTER"/>
    <property type="match status" value="1"/>
</dbReference>
<dbReference type="RefSeq" id="WP_308297876.1">
    <property type="nucleotide sequence ID" value="NZ_FXZM01000039.1"/>
</dbReference>
<gene>
    <name evidence="3" type="ORF">BJEO58_02935</name>
</gene>
<dbReference type="InterPro" id="IPR045190">
    <property type="entry name" value="MCCB/AccD1-like"/>
</dbReference>
<keyword evidence="4" id="KW-1185">Reference proteome</keyword>